<evidence type="ECO:0000313" key="2">
    <source>
        <dbReference type="MGI" id="MGI:1922879"/>
    </source>
</evidence>
<reference evidence="1" key="7">
    <citation type="journal article" date="2005" name="Science">
        <title>The Transcriptional Landscape of the Mammalian Genome.</title>
        <authorList>
            <consortium name="The FANTOM Consortium"/>
            <consortium name="Riken Genome Exploration Research Group and Genome Science Group (Genome Network Project Core Group)"/>
        </authorList>
    </citation>
    <scope>NUCLEOTIDE SEQUENCE</scope>
    <source>
        <strain evidence="1">C57BL/6J</strain>
        <tissue evidence="1">Testis</tissue>
    </source>
</reference>
<reference evidence="1" key="2">
    <citation type="journal article" date="2000" name="Genome Res.">
        <title>Normalization and subtraction of cap-trapper-selected cDNAs to prepare full-length cDNA libraries for rapid discovery of new genes.</title>
        <authorList>
            <person name="Carninci P."/>
            <person name="Shibata Y."/>
            <person name="Hayatsu N."/>
            <person name="Sugahara Y."/>
            <person name="Shibata K."/>
            <person name="Itoh M."/>
            <person name="Konno H."/>
            <person name="Okazaki Y."/>
            <person name="Muramatsu M."/>
            <person name="Hayashizaki Y."/>
        </authorList>
    </citation>
    <scope>NUCLEOTIDE SEQUENCE</scope>
    <source>
        <strain evidence="1">C57BL/6J</strain>
        <tissue evidence="1">Testis</tissue>
    </source>
</reference>
<dbReference type="AlphaFoldDB" id="Q9DA53"/>
<protein>
    <submittedName>
        <fullName evidence="1">Uncharacterized protein</fullName>
    </submittedName>
</protein>
<reference evidence="1" key="5">
    <citation type="journal article" date="2001" name="Nature">
        <title>Functional annotation of a full-length mouse cDNA collection.</title>
        <authorList>
            <consortium name="The RIKEN Genome Exploration Research Group Phase II Team and the FANTOM Consortium"/>
        </authorList>
    </citation>
    <scope>NUCLEOTIDE SEQUENCE</scope>
    <source>
        <strain evidence="1">C57BL/6J</strain>
        <tissue evidence="1">Testis</tissue>
    </source>
</reference>
<dbReference type="AGR" id="MGI:1922879"/>
<name>Q9DA53_MOUSE</name>
<organism evidence="1">
    <name type="scientific">Mus musculus</name>
    <name type="common">Mouse</name>
    <dbReference type="NCBI Taxonomy" id="10090"/>
    <lineage>
        <taxon>Eukaryota</taxon>
        <taxon>Metazoa</taxon>
        <taxon>Chordata</taxon>
        <taxon>Craniata</taxon>
        <taxon>Vertebrata</taxon>
        <taxon>Euteleostomi</taxon>
        <taxon>Mammalia</taxon>
        <taxon>Eutheria</taxon>
        <taxon>Euarchontoglires</taxon>
        <taxon>Glires</taxon>
        <taxon>Rodentia</taxon>
        <taxon>Myomorpha</taxon>
        <taxon>Muroidea</taxon>
        <taxon>Muridae</taxon>
        <taxon>Murinae</taxon>
        <taxon>Mus</taxon>
        <taxon>Mus</taxon>
    </lineage>
</organism>
<reference evidence="1" key="8">
    <citation type="journal article" date="2005" name="Science">
        <title>Antisense Transcription in the Mammalian Transcriptome.</title>
        <authorList>
            <consortium name="RIKEN Genome Exploration Research Group and Genome Science Group (Genome Network Project Core Group) and the FANTOM Consortium"/>
        </authorList>
    </citation>
    <scope>NUCLEOTIDE SEQUENCE</scope>
    <source>
        <strain evidence="1">C57BL/6J</strain>
        <tissue evidence="1">Testis</tissue>
    </source>
</reference>
<dbReference type="EMBL" id="AK006173">
    <property type="protein sequence ID" value="BAB24441.1"/>
    <property type="molecule type" value="mRNA"/>
</dbReference>
<reference evidence="1" key="6">
    <citation type="journal article" date="2002" name="Nature">
        <title>Analysis of the mouse transcriptome based on functional annotation of 60,770 full-length cDNAs.</title>
        <authorList>
            <consortium name="The FANTOM Consortium and the RIKEN Genome Exploration Research Group Phase I and II Team"/>
        </authorList>
    </citation>
    <scope>NUCLEOTIDE SEQUENCE</scope>
    <source>
        <strain evidence="1">C57BL/6J</strain>
        <tissue evidence="1">Testis</tissue>
    </source>
</reference>
<evidence type="ECO:0000313" key="1">
    <source>
        <dbReference type="EMBL" id="BAB24441.1"/>
    </source>
</evidence>
<accession>Q9DA53</accession>
<proteinExistence type="evidence at transcript level"/>
<reference evidence="1" key="4">
    <citation type="submission" date="2000-07" db="EMBL/GenBank/DDBJ databases">
        <authorList>
            <person name="Adachi J."/>
            <person name="Aizawa K."/>
            <person name="Akahira S."/>
            <person name="Akimura T."/>
            <person name="Arai A."/>
            <person name="Aono H."/>
            <person name="Arakawa T."/>
            <person name="Bono H."/>
            <person name="Carninci P."/>
            <person name="Fukuda S."/>
            <person name="Fukunishi Y."/>
            <person name="Furuno M."/>
            <person name="Hanagaki T."/>
            <person name="Hara A."/>
            <person name="Hayatsu N."/>
            <person name="Hiramoto K."/>
            <person name="Hiraoka T."/>
            <person name="Hori F."/>
            <person name="Imotani K."/>
            <person name="Ishii Y."/>
            <person name="Itoh M."/>
            <person name="Izawa M."/>
            <person name="Kasukawa T."/>
            <person name="Kato H."/>
            <person name="Kawai J."/>
            <person name="Kojima Y."/>
            <person name="Konno H."/>
            <person name="Kouda M."/>
            <person name="Koya S."/>
            <person name="Kurihara C."/>
            <person name="Matsuyama T."/>
            <person name="Miyazaki A."/>
            <person name="Nishi K."/>
            <person name="Nomura K."/>
            <person name="Numazaki R."/>
            <person name="Ohno M."/>
            <person name="Okazaki Y."/>
            <person name="Okido T."/>
            <person name="Owa C."/>
            <person name="Saito H."/>
            <person name="Saito R."/>
            <person name="Sakai C."/>
            <person name="Sakai K."/>
            <person name="Sano H."/>
            <person name="Sasaki D."/>
            <person name="Shibata K."/>
            <person name="Shibata Y."/>
            <person name="Shinagawa A."/>
            <person name="Shiraki T."/>
            <person name="Sogabe Y."/>
            <person name="Suzuki H."/>
            <person name="Tagami M."/>
            <person name="Tagawa A."/>
            <person name="Takahashi F."/>
            <person name="Tanaka T."/>
            <person name="Tejima Y."/>
            <person name="Toya T."/>
            <person name="Yamamura T."/>
            <person name="Yasunishi A."/>
            <person name="Yoshida K."/>
            <person name="Yoshino M."/>
            <person name="Muramatsu M."/>
            <person name="Hayashizaki Y."/>
        </authorList>
    </citation>
    <scope>NUCLEOTIDE SEQUENCE</scope>
    <source>
        <strain evidence="1">C57BL/6J</strain>
        <tissue evidence="1">Testis</tissue>
    </source>
</reference>
<sequence>MAAGKPAPPPIGRSRHHGWPITKLPDTQLLTLMELILSFATVPGSYSSCTSLMDIGNQEPGTPRSLRHYPFLLDRKFPLRPWSPATQPLAQYISWCWDLHLWGDPEAAAAIVLPTCFHSARALEPLTNTRLLMGCRNNEFTGSETPRAAPGTAVSFGTAGVAAVLGEPAGLRTQASIVLSESLWDWQPGHWLHLQGLCFKPGSSVKEPSVSVGV</sequence>
<reference evidence="1" key="3">
    <citation type="journal article" date="2000" name="Genome Res.">
        <title>RIKEN integrated sequence analysis (RISA) system--384-format sequencing pipeline with 384 multicapillary sequencer.</title>
        <authorList>
            <person name="Shibata K."/>
            <person name="Itoh M."/>
            <person name="Aizawa K."/>
            <person name="Nagaoka S."/>
            <person name="Sasaki N."/>
            <person name="Carninci P."/>
            <person name="Konno H."/>
            <person name="Akiyama J."/>
            <person name="Nishi K."/>
            <person name="Kitsunai T."/>
            <person name="Tashiro H."/>
            <person name="Itoh M."/>
            <person name="Sumi N."/>
            <person name="Ishii Y."/>
            <person name="Nakamura S."/>
            <person name="Hazama M."/>
            <person name="Nishine T."/>
            <person name="Harada A."/>
            <person name="Yamamoto R."/>
            <person name="Matsumoto H."/>
            <person name="Sakaguchi S."/>
            <person name="Ikegami T."/>
            <person name="Kashiwagi K."/>
            <person name="Fujiwake S."/>
            <person name="Inoue K."/>
            <person name="Togawa Y."/>
            <person name="Izawa M."/>
            <person name="Ohara E."/>
            <person name="Watahiki M."/>
            <person name="Yoneda Y."/>
            <person name="Ishikawa T."/>
            <person name="Ozawa K."/>
            <person name="Tanaka T."/>
            <person name="Matsuura S."/>
            <person name="Kawai J."/>
            <person name="Okazaki Y."/>
            <person name="Muramatsu M."/>
            <person name="Inoue Y."/>
            <person name="Kira A."/>
            <person name="Hayashizaki Y."/>
        </authorList>
    </citation>
    <scope>NUCLEOTIDE SEQUENCE</scope>
    <source>
        <strain evidence="1">C57BL/6J</strain>
        <tissue evidence="1">Testis</tissue>
    </source>
</reference>
<gene>
    <name evidence="2" type="primary">1700020L13Rik</name>
    <name evidence="2" type="synonym">Thap8</name>
</gene>
<reference evidence="1" key="1">
    <citation type="journal article" date="1999" name="Methods Enzymol.">
        <title>High-efficiency full-length cDNA cloning.</title>
        <authorList>
            <person name="Carninci P."/>
            <person name="Hayashizaki Y."/>
        </authorList>
    </citation>
    <scope>NUCLEOTIDE SEQUENCE</scope>
    <source>
        <strain evidence="1">C57BL/6J</strain>
        <tissue evidence="1">Testis</tissue>
    </source>
</reference>
<dbReference type="MGI" id="MGI:1922879">
    <property type="gene designation" value="1700020L13Rik"/>
</dbReference>